<evidence type="ECO:0000256" key="3">
    <source>
        <dbReference type="ARBA" id="ARBA00022475"/>
    </source>
</evidence>
<organism evidence="9 10">
    <name type="scientific">Senegalia massiliensis</name>
    <dbReference type="NCBI Taxonomy" id="1720316"/>
    <lineage>
        <taxon>Bacteria</taxon>
        <taxon>Bacillati</taxon>
        <taxon>Bacillota</taxon>
        <taxon>Clostridia</taxon>
        <taxon>Eubacteriales</taxon>
        <taxon>Clostridiaceae</taxon>
        <taxon>Senegalia</taxon>
    </lineage>
</organism>
<dbReference type="AlphaFoldDB" id="A0A845QVI3"/>
<evidence type="ECO:0000256" key="5">
    <source>
        <dbReference type="ARBA" id="ARBA00022989"/>
    </source>
</evidence>
<comment type="similarity">
    <text evidence="2">Belongs to the UPF0702 family.</text>
</comment>
<keyword evidence="5 7" id="KW-1133">Transmembrane helix</keyword>
<feature type="transmembrane region" description="Helical" evidence="7">
    <location>
        <begin position="55"/>
        <end position="73"/>
    </location>
</feature>
<evidence type="ECO:0000256" key="7">
    <source>
        <dbReference type="SAM" id="Phobius"/>
    </source>
</evidence>
<feature type="transmembrane region" description="Helical" evidence="7">
    <location>
        <begin position="6"/>
        <end position="22"/>
    </location>
</feature>
<protein>
    <submittedName>
        <fullName evidence="9">DUF421 domain-containing protein</fullName>
    </submittedName>
</protein>
<evidence type="ECO:0000313" key="10">
    <source>
        <dbReference type="Proteomes" id="UP000467132"/>
    </source>
</evidence>
<evidence type="ECO:0000256" key="6">
    <source>
        <dbReference type="ARBA" id="ARBA00023136"/>
    </source>
</evidence>
<dbReference type="InterPro" id="IPR023090">
    <property type="entry name" value="UPF0702_alpha/beta_dom_sf"/>
</dbReference>
<keyword evidence="3" id="KW-1003">Cell membrane</keyword>
<keyword evidence="4 7" id="KW-0812">Transmembrane</keyword>
<dbReference type="Proteomes" id="UP000467132">
    <property type="component" value="Unassembled WGS sequence"/>
</dbReference>
<dbReference type="InterPro" id="IPR007353">
    <property type="entry name" value="DUF421"/>
</dbReference>
<evidence type="ECO:0000256" key="2">
    <source>
        <dbReference type="ARBA" id="ARBA00006448"/>
    </source>
</evidence>
<feature type="domain" description="YetF C-terminal" evidence="8">
    <location>
        <begin position="76"/>
        <end position="151"/>
    </location>
</feature>
<dbReference type="Gene3D" id="3.30.240.20">
    <property type="entry name" value="bsu07140 like domains"/>
    <property type="match status" value="1"/>
</dbReference>
<gene>
    <name evidence="9" type="ORF">D3Z33_01455</name>
</gene>
<keyword evidence="6 7" id="KW-0472">Membrane</keyword>
<feature type="transmembrane region" description="Helical" evidence="7">
    <location>
        <begin position="29"/>
        <end position="49"/>
    </location>
</feature>
<accession>A0A845QVI3</accession>
<keyword evidence="10" id="KW-1185">Reference proteome</keyword>
<evidence type="ECO:0000256" key="1">
    <source>
        <dbReference type="ARBA" id="ARBA00004651"/>
    </source>
</evidence>
<evidence type="ECO:0000256" key="4">
    <source>
        <dbReference type="ARBA" id="ARBA00022692"/>
    </source>
</evidence>
<dbReference type="PANTHER" id="PTHR34582:SF2">
    <property type="entry name" value="UPF0702 TRANSMEMBRANE PROTEIN YDFR"/>
    <property type="match status" value="1"/>
</dbReference>
<proteinExistence type="inferred from homology"/>
<comment type="subcellular location">
    <subcellularLocation>
        <location evidence="1">Cell membrane</location>
        <topology evidence="1">Multi-pass membrane protein</topology>
    </subcellularLocation>
</comment>
<dbReference type="RefSeq" id="WP_160196028.1">
    <property type="nucleotide sequence ID" value="NZ_QXXA01000003.1"/>
</dbReference>
<sequence length="190" mass="21779">MDFIWNSLILLISGVFFLRISGRKSISQMTIAHTIIMISIGSLIVQPIAEKSVTKTVIIAGIFILFTIILEFLQLKLNFMEKIITGKSIIVIDNGNIDEDNLKKLRLTVDQLEMRLRQQGISQIDYIKSATIEPNGQLGYELKREYRPLTVGDFEKIICSQDNKNKVTNNNIFSEVKYKHMNNTENKKLK</sequence>
<dbReference type="EMBL" id="QXXA01000003">
    <property type="protein sequence ID" value="NBI05516.1"/>
    <property type="molecule type" value="Genomic_DNA"/>
</dbReference>
<dbReference type="PANTHER" id="PTHR34582">
    <property type="entry name" value="UPF0702 TRANSMEMBRANE PROTEIN YCAP"/>
    <property type="match status" value="1"/>
</dbReference>
<name>A0A845QVI3_9CLOT</name>
<evidence type="ECO:0000259" key="8">
    <source>
        <dbReference type="Pfam" id="PF04239"/>
    </source>
</evidence>
<dbReference type="Pfam" id="PF04239">
    <property type="entry name" value="DUF421"/>
    <property type="match status" value="1"/>
</dbReference>
<dbReference type="GO" id="GO:0005886">
    <property type="term" value="C:plasma membrane"/>
    <property type="evidence" value="ECO:0007669"/>
    <property type="project" value="UniProtKB-SubCell"/>
</dbReference>
<reference evidence="9 10" key="1">
    <citation type="submission" date="2018-08" db="EMBL/GenBank/DDBJ databases">
        <title>Murine metabolic-syndrome-specific gut microbial biobank.</title>
        <authorList>
            <person name="Liu C."/>
        </authorList>
    </citation>
    <scope>NUCLEOTIDE SEQUENCE [LARGE SCALE GENOMIC DNA]</scope>
    <source>
        <strain evidence="9 10">583</strain>
    </source>
</reference>
<comment type="caution">
    <text evidence="9">The sequence shown here is derived from an EMBL/GenBank/DDBJ whole genome shotgun (WGS) entry which is preliminary data.</text>
</comment>
<evidence type="ECO:0000313" key="9">
    <source>
        <dbReference type="EMBL" id="NBI05516.1"/>
    </source>
</evidence>
<dbReference type="OrthoDB" id="1796697at2"/>